<dbReference type="Gene3D" id="2.60.40.4350">
    <property type="match status" value="1"/>
</dbReference>
<dbReference type="Proteomes" id="UP000198348">
    <property type="component" value="Unassembled WGS sequence"/>
</dbReference>
<keyword evidence="2" id="KW-1185">Reference proteome</keyword>
<reference evidence="1 2" key="1">
    <citation type="submission" date="2017-06" db="EMBL/GenBank/DDBJ databases">
        <authorList>
            <person name="Kim H.J."/>
            <person name="Triplett B.A."/>
        </authorList>
    </citation>
    <scope>NUCLEOTIDE SEQUENCE [LARGE SCALE GENOMIC DNA]</scope>
    <source>
        <strain evidence="1 2">DSM 45207</strain>
    </source>
</reference>
<evidence type="ECO:0000313" key="2">
    <source>
        <dbReference type="Proteomes" id="UP000198348"/>
    </source>
</evidence>
<dbReference type="Pfam" id="PF09700">
    <property type="entry name" value="Cas_Cmr3"/>
    <property type="match status" value="1"/>
</dbReference>
<dbReference type="EMBL" id="FZNW01000027">
    <property type="protein sequence ID" value="SNR87885.1"/>
    <property type="molecule type" value="Genomic_DNA"/>
</dbReference>
<gene>
    <name evidence="1" type="ORF">SAMN06265360_1275</name>
</gene>
<protein>
    <submittedName>
        <fullName evidence="1">CRISPR-associated protein Csx10</fullName>
    </submittedName>
</protein>
<proteinExistence type="predicted"/>
<dbReference type="InterPro" id="IPR019117">
    <property type="entry name" value="CRISPR-assoc_protein_Cmr3"/>
</dbReference>
<dbReference type="AlphaFoldDB" id="A0A238ZWZ0"/>
<evidence type="ECO:0000313" key="1">
    <source>
        <dbReference type="EMBL" id="SNR87885.1"/>
    </source>
</evidence>
<accession>A0A238ZWZ0</accession>
<name>A0A238ZWZ0_9PSEU</name>
<organism evidence="1 2">
    <name type="scientific">Haloechinothrix alba</name>
    <dbReference type="NCBI Taxonomy" id="664784"/>
    <lineage>
        <taxon>Bacteria</taxon>
        <taxon>Bacillati</taxon>
        <taxon>Actinomycetota</taxon>
        <taxon>Actinomycetes</taxon>
        <taxon>Pseudonocardiales</taxon>
        <taxon>Pseudonocardiaceae</taxon>
        <taxon>Haloechinothrix</taxon>
    </lineage>
</organism>
<sequence>MVTADLDEPVAAVRHIRSDFRQDVYDHVPGTVLRGALAAAWIQRHGAPSPDDPEFAAIFEGDGSFGPLHHRNGTSLPTPLSVKTHKYRPGERCKQLWWDRATAEDAATCPECHGALDASKGAPVGRVEQHRRTRAALDEQGVAKDGHLFSQNTLPAGMRLTGWVYGPAARAFAHDTETLFLGARRSVGGQARVTIDREAEPDPVELDGSTIVLRLASPGIFVDAFGLPSEVPDIEELSEQLGVPVESIEQRWTRWTESGGWHAASGLPKPTERAVLPGSTYRVRCAEPASEPARRRLMARGIGLRRREGYGALCRPGAPHSIEAITGTLAPLRGWRLLPSELPILRERAKALHRGNQVDSRYAKAMLDDTVRPEIARALRVLLAIRDVDRYMDAISFLERAQ</sequence>